<evidence type="ECO:0000313" key="3">
    <source>
        <dbReference type="EMBL" id="MCS6523836.1"/>
    </source>
</evidence>
<organism evidence="3 4">
    <name type="scientific">Curtobacterium citreum</name>
    <dbReference type="NCBI Taxonomy" id="2036"/>
    <lineage>
        <taxon>Bacteria</taxon>
        <taxon>Bacillati</taxon>
        <taxon>Actinomycetota</taxon>
        <taxon>Actinomycetes</taxon>
        <taxon>Micrococcales</taxon>
        <taxon>Microbacteriaceae</taxon>
        <taxon>Curtobacterium</taxon>
    </lineage>
</organism>
<protein>
    <submittedName>
        <fullName evidence="3">DDE-type integrase/transposase/recombinase</fullName>
    </submittedName>
</protein>
<feature type="domain" description="Integrase catalytic" evidence="2">
    <location>
        <begin position="260"/>
        <end position="487"/>
    </location>
</feature>
<keyword evidence="4" id="KW-1185">Reference proteome</keyword>
<dbReference type="EMBL" id="JANVAD010000008">
    <property type="protein sequence ID" value="MCS6523836.1"/>
    <property type="molecule type" value="Genomic_DNA"/>
</dbReference>
<feature type="region of interest" description="Disordered" evidence="1">
    <location>
        <begin position="668"/>
        <end position="695"/>
    </location>
</feature>
<dbReference type="InterPro" id="IPR012337">
    <property type="entry name" value="RNaseH-like_sf"/>
</dbReference>
<dbReference type="InterPro" id="IPR001584">
    <property type="entry name" value="Integrase_cat-core"/>
</dbReference>
<evidence type="ECO:0000259" key="2">
    <source>
        <dbReference type="PROSITE" id="PS50994"/>
    </source>
</evidence>
<feature type="compositionally biased region" description="Acidic residues" evidence="1">
    <location>
        <begin position="672"/>
        <end position="694"/>
    </location>
</feature>
<accession>A0ABT2HKN9</accession>
<name>A0ABT2HKN9_9MICO</name>
<dbReference type="Gene3D" id="3.30.420.10">
    <property type="entry name" value="Ribonuclease H-like superfamily/Ribonuclease H"/>
    <property type="match status" value="1"/>
</dbReference>
<gene>
    <name evidence="3" type="ORF">NYQ28_14805</name>
</gene>
<dbReference type="RefSeq" id="WP_141859607.1">
    <property type="nucleotide sequence ID" value="NZ_BMNV01000010.1"/>
</dbReference>
<dbReference type="PROSITE" id="PS50994">
    <property type="entry name" value="INTEGRASE"/>
    <property type="match status" value="1"/>
</dbReference>
<dbReference type="SUPFAM" id="SSF53098">
    <property type="entry name" value="Ribonuclease H-like"/>
    <property type="match status" value="1"/>
</dbReference>
<reference evidence="3 4" key="1">
    <citation type="submission" date="2022-08" db="EMBL/GenBank/DDBJ databases">
        <title>Taxonomy of Curtobacterium flaccumfaciens.</title>
        <authorList>
            <person name="Osdaghi E."/>
            <person name="Taghavi S.M."/>
            <person name="Hamidizade M."/>
            <person name="Abachi H."/>
            <person name="Fazliarab A."/>
            <person name="Baeyen S."/>
            <person name="Portier P."/>
            <person name="Van Vaerenbergh J."/>
            <person name="Jacques M.-A."/>
        </authorList>
    </citation>
    <scope>NUCLEOTIDE SEQUENCE [LARGE SCALE GENOMIC DNA]</scope>
    <source>
        <strain evidence="3 4">LMG8786T</strain>
    </source>
</reference>
<dbReference type="Proteomes" id="UP001652264">
    <property type="component" value="Unassembled WGS sequence"/>
</dbReference>
<comment type="caution">
    <text evidence="3">The sequence shown here is derived from an EMBL/GenBank/DDBJ whole genome shotgun (WGS) entry which is preliminary data.</text>
</comment>
<evidence type="ECO:0000256" key="1">
    <source>
        <dbReference type="SAM" id="MobiDB-lite"/>
    </source>
</evidence>
<evidence type="ECO:0000313" key="4">
    <source>
        <dbReference type="Proteomes" id="UP001652264"/>
    </source>
</evidence>
<feature type="compositionally biased region" description="Basic and acidic residues" evidence="1">
    <location>
        <begin position="253"/>
        <end position="262"/>
    </location>
</feature>
<proteinExistence type="predicted"/>
<dbReference type="GeneID" id="95322468"/>
<sequence>MSTFSFRNGSKINRHGKRWTVTSIGPRVRLQNARGRVKEDRLVDILNDSEFVGVETAPREAPWRSPLEFDLLPPEQARKAAEQVDFWRPHINEVLTGYQSGSADARLPGEPREKYDPVRPLGQRIHAKAKEVKKSTRTVERRIEGIQNEGDYGLVDARLLKPQQWFKSVDARIKDALRTQIDLASQPGQSRKTGSYLLSEAVAALETEFPEIEWRKKMPSRATCYRLLEALGAGPAIGLSNKTKSSHANRPRGRYDYTRRASRPGERVQMDATILDVMCIDRLTGRRFRPEMVAAIDEYTGCILGFLLRETTRQEDVAAVIAQTLRPQPIRPEWGELAEWPYHGVPGTLQLPFKATKPKAPTILPEKIVIDNGAPFASHHITYICAKLGIGLEPTRPYRGVEKPKMERFWGTLNTGLLQFLPAHTSGSVDGRGLDVDQDAVLFTDEAADIIGEWIARVYHLRPHRGLRLPGSMKSGASPYEMYCAGIERAGMIVAHTDPKLWLRILPSAGRTIGAKGVSLRGLVYDAPILAEYEGVSGPEHGGKWRFHYEPGDARQIYFEAPDGAWHEIPWVLRTQDDQPFSFEAADWTRRKLNEDGWVRDFDKELRSILHRWRTQLPEDGRARTLATRMDMFMRALTEDPNRPSPGAVINYLADPQTDTDVVEVPEKEVDLSDDPIEPDLDGTDFDLESEPDPDTYYAGILDDLDDGDYDDIPTRHLIRSNA</sequence>
<feature type="region of interest" description="Disordered" evidence="1">
    <location>
        <begin position="239"/>
        <end position="262"/>
    </location>
</feature>
<dbReference type="InterPro" id="IPR036397">
    <property type="entry name" value="RNaseH_sf"/>
</dbReference>